<comment type="caution">
    <text evidence="2">The sequence shown here is derived from an EMBL/GenBank/DDBJ whole genome shotgun (WGS) entry which is preliminary data.</text>
</comment>
<reference evidence="2 3" key="1">
    <citation type="submission" date="2018-03" db="EMBL/GenBank/DDBJ databases">
        <title>Genomic Encyclopedia of Archaeal and Bacterial Type Strains, Phase II (KMG-II): from individual species to whole genera.</title>
        <authorList>
            <person name="Goeker M."/>
        </authorList>
    </citation>
    <scope>NUCLEOTIDE SEQUENCE [LARGE SCALE GENOMIC DNA]</scope>
    <source>
        <strain evidence="2 3">DSM 100065</strain>
    </source>
</reference>
<dbReference type="EMBL" id="PVUE01000011">
    <property type="protein sequence ID" value="PRZ41242.1"/>
    <property type="molecule type" value="Genomic_DNA"/>
</dbReference>
<protein>
    <submittedName>
        <fullName evidence="2">Putative enzyme related to lactoylglutathione lyase</fullName>
    </submittedName>
</protein>
<evidence type="ECO:0000313" key="2">
    <source>
        <dbReference type="EMBL" id="PRZ41242.1"/>
    </source>
</evidence>
<feature type="domain" description="VOC" evidence="1">
    <location>
        <begin position="5"/>
        <end position="114"/>
    </location>
</feature>
<dbReference type="GO" id="GO:0016829">
    <property type="term" value="F:lyase activity"/>
    <property type="evidence" value="ECO:0007669"/>
    <property type="project" value="UniProtKB-KW"/>
</dbReference>
<dbReference type="Proteomes" id="UP000237752">
    <property type="component" value="Unassembled WGS sequence"/>
</dbReference>
<evidence type="ECO:0000259" key="1">
    <source>
        <dbReference type="PROSITE" id="PS51819"/>
    </source>
</evidence>
<evidence type="ECO:0000313" key="3">
    <source>
        <dbReference type="Proteomes" id="UP000237752"/>
    </source>
</evidence>
<dbReference type="AlphaFoldDB" id="A0A2T0ZY02"/>
<dbReference type="Pfam" id="PF00903">
    <property type="entry name" value="Glyoxalase"/>
    <property type="match status" value="1"/>
</dbReference>
<dbReference type="RefSeq" id="WP_106349610.1">
    <property type="nucleotide sequence ID" value="NZ_PVUE01000011.1"/>
</dbReference>
<sequence length="118" mass="12653">MSDYDVRMVMISTEDLEASIKFYSETLGMPLKFRDGAHFAAIDAGSVTIGLATKVDHPIPGEVVVGIKSVDVDAAARLIEESGGGVIKGPYNDAHERRVVARDNNGNGVVFYSSLPQK</sequence>
<gene>
    <name evidence="2" type="ORF">CLV47_111120</name>
</gene>
<dbReference type="InterPro" id="IPR004360">
    <property type="entry name" value="Glyas_Fos-R_dOase_dom"/>
</dbReference>
<dbReference type="PROSITE" id="PS51819">
    <property type="entry name" value="VOC"/>
    <property type="match status" value="1"/>
</dbReference>
<dbReference type="Gene3D" id="3.10.180.10">
    <property type="entry name" value="2,3-Dihydroxybiphenyl 1,2-Dioxygenase, domain 1"/>
    <property type="match status" value="1"/>
</dbReference>
<dbReference type="InterPro" id="IPR029068">
    <property type="entry name" value="Glyas_Bleomycin-R_OHBP_Dase"/>
</dbReference>
<dbReference type="OrthoDB" id="8965356at2"/>
<dbReference type="SUPFAM" id="SSF54593">
    <property type="entry name" value="Glyoxalase/Bleomycin resistance protein/Dihydroxybiphenyl dioxygenase"/>
    <property type="match status" value="1"/>
</dbReference>
<accession>A0A2T0ZY02</accession>
<organism evidence="2 3">
    <name type="scientific">Antricoccus suffuscus</name>
    <dbReference type="NCBI Taxonomy" id="1629062"/>
    <lineage>
        <taxon>Bacteria</taxon>
        <taxon>Bacillati</taxon>
        <taxon>Actinomycetota</taxon>
        <taxon>Actinomycetes</taxon>
        <taxon>Geodermatophilales</taxon>
        <taxon>Antricoccaceae</taxon>
        <taxon>Antricoccus</taxon>
    </lineage>
</organism>
<proteinExistence type="predicted"/>
<name>A0A2T0ZY02_9ACTN</name>
<keyword evidence="2" id="KW-0456">Lyase</keyword>
<dbReference type="InterPro" id="IPR037523">
    <property type="entry name" value="VOC_core"/>
</dbReference>
<keyword evidence="3" id="KW-1185">Reference proteome</keyword>